<keyword evidence="8" id="KW-0653">Protein transport</keyword>
<dbReference type="SUPFAM" id="SSF160527">
    <property type="entry name" value="V-type ATPase subunit E-like"/>
    <property type="match status" value="1"/>
</dbReference>
<keyword evidence="9" id="KW-1006">Bacterial flagellum protein export</keyword>
<protein>
    <recommendedName>
        <fullName evidence="4">Flagellar assembly protein FliH</fullName>
    </recommendedName>
</protein>
<evidence type="ECO:0000256" key="6">
    <source>
        <dbReference type="ARBA" id="ARBA00022490"/>
    </source>
</evidence>
<dbReference type="GO" id="GO:0003774">
    <property type="term" value="F:cytoskeletal motor activity"/>
    <property type="evidence" value="ECO:0007669"/>
    <property type="project" value="InterPro"/>
</dbReference>
<gene>
    <name evidence="11" type="ORF">ENU91_02465</name>
</gene>
<sequence>MSKILKTKKKPEVSIIKPDLIPTENETFQSIFEVNLKVNPKEKNKIKEEGFEKGYKEGFNRGYLEGYKKGHKEGFEKGEKEAEEKYKNLATKLETEFQEKIKIIETFFKNTEKEIQESIINMDKEILNLALDIANKLTLKEIKADPEIPLRIIKEALNYIAEGTELNIKVNPEEYKFLEENLSKYIPPSQKIKLIPDESISKGGVFIETSLGVIDATFEKRWKKLLDSLLKDEG</sequence>
<evidence type="ECO:0000256" key="2">
    <source>
        <dbReference type="ARBA" id="ARBA00004496"/>
    </source>
</evidence>
<comment type="similarity">
    <text evidence="3">Belongs to the FliH family.</text>
</comment>
<comment type="subcellular location">
    <subcellularLocation>
        <location evidence="2">Cytoplasm</location>
    </subcellularLocation>
</comment>
<proteinExistence type="inferred from homology"/>
<dbReference type="InterPro" id="IPR000563">
    <property type="entry name" value="Flag_FliH"/>
</dbReference>
<keyword evidence="7" id="KW-1005">Bacterial flagellum biogenesis</keyword>
<accession>A0A7V4JPT1</accession>
<dbReference type="GO" id="GO:0044781">
    <property type="term" value="P:bacterial-type flagellum organization"/>
    <property type="evidence" value="ECO:0007669"/>
    <property type="project" value="UniProtKB-KW"/>
</dbReference>
<dbReference type="PANTHER" id="PTHR34982:SF1">
    <property type="entry name" value="FLAGELLAR ASSEMBLY PROTEIN FLIH"/>
    <property type="match status" value="1"/>
</dbReference>
<keyword evidence="6" id="KW-0963">Cytoplasm</keyword>
<dbReference type="GO" id="GO:0005829">
    <property type="term" value="C:cytosol"/>
    <property type="evidence" value="ECO:0007669"/>
    <property type="project" value="TreeGrafter"/>
</dbReference>
<evidence type="ECO:0000256" key="3">
    <source>
        <dbReference type="ARBA" id="ARBA00006602"/>
    </source>
</evidence>
<evidence type="ECO:0000256" key="9">
    <source>
        <dbReference type="ARBA" id="ARBA00023225"/>
    </source>
</evidence>
<reference evidence="11" key="1">
    <citation type="journal article" date="2020" name="mSystems">
        <title>Genome- and Community-Level Interaction Insights into Carbon Utilization and Element Cycling Functions of Hydrothermarchaeota in Hydrothermal Sediment.</title>
        <authorList>
            <person name="Zhou Z."/>
            <person name="Liu Y."/>
            <person name="Xu W."/>
            <person name="Pan J."/>
            <person name="Luo Z.H."/>
            <person name="Li M."/>
        </authorList>
    </citation>
    <scope>NUCLEOTIDE SEQUENCE [LARGE SCALE GENOMIC DNA]</scope>
    <source>
        <strain evidence="11">SpSt-711</strain>
    </source>
</reference>
<comment type="caution">
    <text evidence="11">The sequence shown here is derived from an EMBL/GenBank/DDBJ whole genome shotgun (WGS) entry which is preliminary data.</text>
</comment>
<evidence type="ECO:0000256" key="5">
    <source>
        <dbReference type="ARBA" id="ARBA00022448"/>
    </source>
</evidence>
<dbReference type="PRINTS" id="PR01003">
    <property type="entry name" value="FLGFLIH"/>
</dbReference>
<dbReference type="AlphaFoldDB" id="A0A7V4JPT1"/>
<evidence type="ECO:0000259" key="10">
    <source>
        <dbReference type="Pfam" id="PF02108"/>
    </source>
</evidence>
<dbReference type="PANTHER" id="PTHR34982">
    <property type="entry name" value="YOP PROTEINS TRANSLOCATION PROTEIN L"/>
    <property type="match status" value="1"/>
</dbReference>
<keyword evidence="5" id="KW-0813">Transport</keyword>
<evidence type="ECO:0000256" key="4">
    <source>
        <dbReference type="ARBA" id="ARBA00016507"/>
    </source>
</evidence>
<evidence type="ECO:0000313" key="11">
    <source>
        <dbReference type="EMBL" id="HGU15503.1"/>
    </source>
</evidence>
<dbReference type="GO" id="GO:0071973">
    <property type="term" value="P:bacterial-type flagellum-dependent cell motility"/>
    <property type="evidence" value="ECO:0007669"/>
    <property type="project" value="InterPro"/>
</dbReference>
<name>A0A7V4JPT1_9BACT</name>
<dbReference type="Pfam" id="PF02108">
    <property type="entry name" value="FliH"/>
    <property type="match status" value="1"/>
</dbReference>
<evidence type="ECO:0000256" key="7">
    <source>
        <dbReference type="ARBA" id="ARBA00022795"/>
    </source>
</evidence>
<dbReference type="EMBL" id="DTEI01000050">
    <property type="protein sequence ID" value="HGU15503.1"/>
    <property type="molecule type" value="Genomic_DNA"/>
</dbReference>
<dbReference type="InterPro" id="IPR018035">
    <property type="entry name" value="Flagellar_FliH/T3SS_HrpE"/>
</dbReference>
<organism evidence="11">
    <name type="scientific">Thermodesulfobacterium geofontis</name>
    <dbReference type="NCBI Taxonomy" id="1295609"/>
    <lineage>
        <taxon>Bacteria</taxon>
        <taxon>Pseudomonadati</taxon>
        <taxon>Thermodesulfobacteriota</taxon>
        <taxon>Thermodesulfobacteria</taxon>
        <taxon>Thermodesulfobacteriales</taxon>
        <taxon>Thermodesulfobacteriaceae</taxon>
        <taxon>Thermodesulfobacterium</taxon>
    </lineage>
</organism>
<comment type="function">
    <text evidence="1">Needed for flagellar regrowth and assembly.</text>
</comment>
<evidence type="ECO:0000256" key="1">
    <source>
        <dbReference type="ARBA" id="ARBA00003041"/>
    </source>
</evidence>
<dbReference type="InterPro" id="IPR051472">
    <property type="entry name" value="T3SS_Stator/FliH"/>
</dbReference>
<dbReference type="GO" id="GO:0009288">
    <property type="term" value="C:bacterial-type flagellum"/>
    <property type="evidence" value="ECO:0007669"/>
    <property type="project" value="InterPro"/>
</dbReference>
<evidence type="ECO:0000256" key="8">
    <source>
        <dbReference type="ARBA" id="ARBA00022927"/>
    </source>
</evidence>
<dbReference type="GO" id="GO:0015031">
    <property type="term" value="P:protein transport"/>
    <property type="evidence" value="ECO:0007669"/>
    <property type="project" value="UniProtKB-KW"/>
</dbReference>
<feature type="domain" description="Flagellar assembly protein FliH/Type III secretion system HrpE" evidence="10">
    <location>
        <begin position="99"/>
        <end position="225"/>
    </location>
</feature>